<proteinExistence type="predicted"/>
<sequence>MLSSSHSQFLYDKYHEPHRHRSLSERWSFNHQEIIMCDKIIKLANLQIKGRIEQQTRVYSTKGISPTLNSAMGHGGNCIPLFLIVKEILHS</sequence>
<name>A0A8S5PS17_9CAUD</name>
<organism evidence="1">
    <name type="scientific">Podoviridae sp. ct5cR14</name>
    <dbReference type="NCBI Taxonomy" id="2825220"/>
    <lineage>
        <taxon>Viruses</taxon>
        <taxon>Duplodnaviria</taxon>
        <taxon>Heunggongvirae</taxon>
        <taxon>Uroviricota</taxon>
        <taxon>Caudoviricetes</taxon>
    </lineage>
</organism>
<accession>A0A8S5PS17</accession>
<evidence type="ECO:0000313" key="1">
    <source>
        <dbReference type="EMBL" id="DAE09315.1"/>
    </source>
</evidence>
<protein>
    <submittedName>
        <fullName evidence="1">Uncharacterized protein</fullName>
    </submittedName>
</protein>
<reference evidence="1" key="1">
    <citation type="journal article" date="2021" name="Proc. Natl. Acad. Sci. U.S.A.">
        <title>A Catalog of Tens of Thousands of Viruses from Human Metagenomes Reveals Hidden Associations with Chronic Diseases.</title>
        <authorList>
            <person name="Tisza M.J."/>
            <person name="Buck C.B."/>
        </authorList>
    </citation>
    <scope>NUCLEOTIDE SEQUENCE</scope>
    <source>
        <strain evidence="1">Ct5cR14</strain>
    </source>
</reference>
<dbReference type="EMBL" id="BK015486">
    <property type="protein sequence ID" value="DAE09315.1"/>
    <property type="molecule type" value="Genomic_DNA"/>
</dbReference>